<feature type="region of interest" description="Disordered" evidence="1">
    <location>
        <begin position="199"/>
        <end position="220"/>
    </location>
</feature>
<dbReference type="RefSeq" id="WP_129018541.1">
    <property type="nucleotide sequence ID" value="NZ_SDDZ01000013.1"/>
</dbReference>
<reference evidence="3 4" key="1">
    <citation type="submission" date="2019-01" db="EMBL/GenBank/DDBJ databases">
        <title>Genome sequence of the Antarctic species Gelidibacter gilvus ACAM 158(T).</title>
        <authorList>
            <person name="Bowman J.P."/>
        </authorList>
    </citation>
    <scope>NUCLEOTIDE SEQUENCE [LARGE SCALE GENOMIC DNA]</scope>
    <source>
        <strain evidence="3 4">IC158</strain>
    </source>
</reference>
<keyword evidence="4" id="KW-1185">Reference proteome</keyword>
<keyword evidence="2" id="KW-0732">Signal</keyword>
<protein>
    <recommendedName>
        <fullName evidence="5">DUF4412 domain-containing protein</fullName>
    </recommendedName>
</protein>
<evidence type="ECO:0000256" key="2">
    <source>
        <dbReference type="SAM" id="SignalP"/>
    </source>
</evidence>
<dbReference type="AlphaFoldDB" id="A0A4V1LMK0"/>
<feature type="signal peptide" evidence="2">
    <location>
        <begin position="1"/>
        <end position="18"/>
    </location>
</feature>
<proteinExistence type="predicted"/>
<evidence type="ECO:0000313" key="4">
    <source>
        <dbReference type="Proteomes" id="UP000289792"/>
    </source>
</evidence>
<evidence type="ECO:0000313" key="3">
    <source>
        <dbReference type="EMBL" id="RXJ45543.1"/>
    </source>
</evidence>
<name>A0A4V1LMK0_9FLAO</name>
<evidence type="ECO:0008006" key="5">
    <source>
        <dbReference type="Google" id="ProtNLM"/>
    </source>
</evidence>
<sequence>MKKILFIVAVTLSVTMFAQQQIDEGVVISKQTMSSDNEQMNAQLAMLGDMITTTYFKNDKSRSELSNPMTGNTVFIADNNSKKSLVLMDNAMIGKKYMESDISASEEDLENVSVEKTNETKTILGYECTKYNVVMNKDGAEVKMEIYATDKLKAISQQATAFGKDFSGFPMYMNMAIEQQGVKMNMVIEVTEVKAEKVSDDKFSMTPPEGYSKTENLPGM</sequence>
<comment type="caution">
    <text evidence="3">The sequence shown here is derived from an EMBL/GenBank/DDBJ whole genome shotgun (WGS) entry which is preliminary data.</text>
</comment>
<evidence type="ECO:0000256" key="1">
    <source>
        <dbReference type="SAM" id="MobiDB-lite"/>
    </source>
</evidence>
<dbReference type="Proteomes" id="UP000289792">
    <property type="component" value="Unassembled WGS sequence"/>
</dbReference>
<feature type="chain" id="PRO_5020965747" description="DUF4412 domain-containing protein" evidence="2">
    <location>
        <begin position="19"/>
        <end position="220"/>
    </location>
</feature>
<dbReference type="EMBL" id="SDDZ01000013">
    <property type="protein sequence ID" value="RXJ45543.1"/>
    <property type="molecule type" value="Genomic_DNA"/>
</dbReference>
<accession>A0A4V1LMK0</accession>
<organism evidence="3 4">
    <name type="scientific">Gelidibacter gilvus</name>
    <dbReference type="NCBI Taxonomy" id="59602"/>
    <lineage>
        <taxon>Bacteria</taxon>
        <taxon>Pseudomonadati</taxon>
        <taxon>Bacteroidota</taxon>
        <taxon>Flavobacteriia</taxon>
        <taxon>Flavobacteriales</taxon>
        <taxon>Flavobacteriaceae</taxon>
        <taxon>Gelidibacter</taxon>
    </lineage>
</organism>
<dbReference type="OrthoDB" id="676537at2"/>
<gene>
    <name evidence="3" type="ORF">ESZ48_16165</name>
</gene>